<accession>C7QZS7</accession>
<evidence type="ECO:0000313" key="7">
    <source>
        <dbReference type="Proteomes" id="UP000000628"/>
    </source>
</evidence>
<keyword evidence="4" id="KW-0067">ATP-binding</keyword>
<dbReference type="Proteomes" id="UP000000628">
    <property type="component" value="Chromosome"/>
</dbReference>
<comment type="similarity">
    <text evidence="1">Belongs to the ABC transporter superfamily.</text>
</comment>
<proteinExistence type="inferred from homology"/>
<dbReference type="InterPro" id="IPR027417">
    <property type="entry name" value="P-loop_NTPase"/>
</dbReference>
<dbReference type="OrthoDB" id="9804819at2"/>
<organism evidence="6 7">
    <name type="scientific">Jonesia denitrificans (strain ATCC 14870 / DSM 20603 / BCRC 15368 / CIP 55.134 / JCM 11481 / NBRC 15587 / NCTC 10816 / Prevot 55134)</name>
    <name type="common">Listeria denitrificans</name>
    <dbReference type="NCBI Taxonomy" id="471856"/>
    <lineage>
        <taxon>Bacteria</taxon>
        <taxon>Bacillati</taxon>
        <taxon>Actinomycetota</taxon>
        <taxon>Actinomycetes</taxon>
        <taxon>Micrococcales</taxon>
        <taxon>Jonesiaceae</taxon>
        <taxon>Jonesia</taxon>
    </lineage>
</organism>
<dbReference type="STRING" id="471856.Jden_0418"/>
<dbReference type="HOGENOM" id="CLU_000604_1_2_11"/>
<dbReference type="PANTHER" id="PTHR43335">
    <property type="entry name" value="ABC TRANSPORTER, ATP-BINDING PROTEIN"/>
    <property type="match status" value="1"/>
</dbReference>
<dbReference type="Pfam" id="PF00005">
    <property type="entry name" value="ABC_tran"/>
    <property type="match status" value="1"/>
</dbReference>
<dbReference type="EMBL" id="CP001706">
    <property type="protein sequence ID" value="ACV08083.1"/>
    <property type="molecule type" value="Genomic_DNA"/>
</dbReference>
<gene>
    <name evidence="6" type="ordered locus">Jden_0418</name>
</gene>
<dbReference type="RefSeq" id="WP_015770712.1">
    <property type="nucleotide sequence ID" value="NC_013174.1"/>
</dbReference>
<dbReference type="SUPFAM" id="SSF52540">
    <property type="entry name" value="P-loop containing nucleoside triphosphate hydrolases"/>
    <property type="match status" value="1"/>
</dbReference>
<dbReference type="eggNOG" id="COG1131">
    <property type="taxonomic scope" value="Bacteria"/>
</dbReference>
<keyword evidence="2" id="KW-0813">Transport</keyword>
<dbReference type="AlphaFoldDB" id="C7QZS7"/>
<evidence type="ECO:0000256" key="1">
    <source>
        <dbReference type="ARBA" id="ARBA00005417"/>
    </source>
</evidence>
<dbReference type="Gene3D" id="3.40.50.300">
    <property type="entry name" value="P-loop containing nucleotide triphosphate hydrolases"/>
    <property type="match status" value="1"/>
</dbReference>
<dbReference type="InterPro" id="IPR003439">
    <property type="entry name" value="ABC_transporter-like_ATP-bd"/>
</dbReference>
<protein>
    <submittedName>
        <fullName evidence="6">ABC transporter related</fullName>
    </submittedName>
</protein>
<feature type="domain" description="ABC transporter" evidence="5">
    <location>
        <begin position="8"/>
        <end position="238"/>
    </location>
</feature>
<keyword evidence="7" id="KW-1185">Reference proteome</keyword>
<evidence type="ECO:0000313" key="6">
    <source>
        <dbReference type="EMBL" id="ACV08083.1"/>
    </source>
</evidence>
<reference evidence="6 7" key="1">
    <citation type="journal article" date="2009" name="Stand. Genomic Sci.">
        <title>Complete genome sequence of Jonesia denitrificans type strain (Prevot 55134).</title>
        <authorList>
            <person name="Pukall R."/>
            <person name="Gehrich-Schroter G."/>
            <person name="Lapidus A."/>
            <person name="Nolan M."/>
            <person name="Glavina Del Rio T."/>
            <person name="Lucas S."/>
            <person name="Chen F."/>
            <person name="Tice H."/>
            <person name="Pitluck S."/>
            <person name="Cheng J.F."/>
            <person name="Copeland A."/>
            <person name="Saunders E."/>
            <person name="Brettin T."/>
            <person name="Detter J.C."/>
            <person name="Bruce D."/>
            <person name="Goodwin L."/>
            <person name="Pati A."/>
            <person name="Ivanova N."/>
            <person name="Mavromatis K."/>
            <person name="Ovchinnikova G."/>
            <person name="Chen A."/>
            <person name="Palaniappan K."/>
            <person name="Land M."/>
            <person name="Hauser L."/>
            <person name="Chang Y.J."/>
            <person name="Jeffries C.D."/>
            <person name="Chain P."/>
            <person name="Goker M."/>
            <person name="Bristow J."/>
            <person name="Eisen J.A."/>
            <person name="Markowitz V."/>
            <person name="Hugenholtz P."/>
            <person name="Kyrpides N.C."/>
            <person name="Klenk H.P."/>
            <person name="Han C."/>
        </authorList>
    </citation>
    <scope>NUCLEOTIDE SEQUENCE [LARGE SCALE GENOMIC DNA]</scope>
    <source>
        <strain evidence="7">ATCC 14870 / DSM 20603 / BCRC 15368 / CIP 55.134 / JCM 11481 / NBRC 15587 / NCTC 10816 / Prevot 55134</strain>
    </source>
</reference>
<evidence type="ECO:0000256" key="2">
    <source>
        <dbReference type="ARBA" id="ARBA00022448"/>
    </source>
</evidence>
<name>C7QZS7_JONDD</name>
<keyword evidence="3" id="KW-0547">Nucleotide-binding</keyword>
<dbReference type="SMART" id="SM00382">
    <property type="entry name" value="AAA"/>
    <property type="match status" value="1"/>
</dbReference>
<evidence type="ECO:0000256" key="3">
    <source>
        <dbReference type="ARBA" id="ARBA00022741"/>
    </source>
</evidence>
<dbReference type="KEGG" id="jde:Jden_0418"/>
<dbReference type="GO" id="GO:0005524">
    <property type="term" value="F:ATP binding"/>
    <property type="evidence" value="ECO:0007669"/>
    <property type="project" value="UniProtKB-KW"/>
</dbReference>
<evidence type="ECO:0000256" key="4">
    <source>
        <dbReference type="ARBA" id="ARBA00022840"/>
    </source>
</evidence>
<dbReference type="CDD" id="cd03230">
    <property type="entry name" value="ABC_DR_subfamily_A"/>
    <property type="match status" value="1"/>
</dbReference>
<dbReference type="PROSITE" id="PS50893">
    <property type="entry name" value="ABC_TRANSPORTER_2"/>
    <property type="match status" value="1"/>
</dbReference>
<evidence type="ECO:0000259" key="5">
    <source>
        <dbReference type="PROSITE" id="PS50893"/>
    </source>
</evidence>
<dbReference type="InterPro" id="IPR003593">
    <property type="entry name" value="AAA+_ATPase"/>
</dbReference>
<sequence>MSASDLSVSANQVSRVFGSFVAVADATFTVPRGGVTALVGPNGSGKTTLMLVLAGLLTPSSGTVEVCGFNPVTDNFQVRSRVGWMPDQFGMWDSLTALEALTMTGATYRMSADASLARARELLELVHLVEFGDKPAHVLSRGQKQRLGLARALMHSPQMLILDEPANGLDPRSRIELRGIVRQLAEGGTTILISSHVLAELDEMVDDAIFLSAGRTVARETVTDARSARSSWHVRAIDRTPLVSWLEEIHVPFALGQDGSVIVNISGEENAARFLRDALARDIAIVEFAPRGGALEQTYLQLNEERR</sequence>
<dbReference type="PANTHER" id="PTHR43335:SF3">
    <property type="entry name" value="ABC TRANSPORTER"/>
    <property type="match status" value="1"/>
</dbReference>
<dbReference type="GO" id="GO:0016887">
    <property type="term" value="F:ATP hydrolysis activity"/>
    <property type="evidence" value="ECO:0007669"/>
    <property type="project" value="InterPro"/>
</dbReference>